<gene>
    <name evidence="2" type="ORF">GCM10010124_14720</name>
</gene>
<dbReference type="Proteomes" id="UP000662200">
    <property type="component" value="Unassembled WGS sequence"/>
</dbReference>
<keyword evidence="3" id="KW-1185">Reference proteome</keyword>
<comment type="caution">
    <text evidence="2">The sequence shown here is derived from an EMBL/GenBank/DDBJ whole genome shotgun (WGS) entry which is preliminary data.</text>
</comment>
<sequence>MRRSVALADLPAAPPAPDQPGARDPAPMHTEFAFTLPRGYVDEAGTVHRDGTMRLATARDELVPLRDDRVRENPAYLTVVLLGRVVTRLGTLADVHAGTIEDLFAADVAFLQDLYRRVNAEGHARASVACPACAQRFEVDLAGGRLGES</sequence>
<evidence type="ECO:0008006" key="4">
    <source>
        <dbReference type="Google" id="ProtNLM"/>
    </source>
</evidence>
<reference evidence="2" key="2">
    <citation type="submission" date="2020-09" db="EMBL/GenBank/DDBJ databases">
        <authorList>
            <person name="Sun Q."/>
            <person name="Ohkuma M."/>
        </authorList>
    </citation>
    <scope>NUCLEOTIDE SEQUENCE</scope>
    <source>
        <strain evidence="2">JCM 3091</strain>
    </source>
</reference>
<feature type="compositionally biased region" description="Low complexity" evidence="1">
    <location>
        <begin position="1"/>
        <end position="11"/>
    </location>
</feature>
<reference evidence="2" key="1">
    <citation type="journal article" date="2014" name="Int. J. Syst. Evol. Microbiol.">
        <title>Complete genome sequence of Corynebacterium casei LMG S-19264T (=DSM 44701T), isolated from a smear-ripened cheese.</title>
        <authorList>
            <consortium name="US DOE Joint Genome Institute (JGI-PGF)"/>
            <person name="Walter F."/>
            <person name="Albersmeier A."/>
            <person name="Kalinowski J."/>
            <person name="Ruckert C."/>
        </authorList>
    </citation>
    <scope>NUCLEOTIDE SEQUENCE</scope>
    <source>
        <strain evidence="2">JCM 3091</strain>
    </source>
</reference>
<dbReference type="AlphaFoldDB" id="A0A8J3BLM9"/>
<dbReference type="RefSeq" id="WP_189113462.1">
    <property type="nucleotide sequence ID" value="NZ_BMQC01000004.1"/>
</dbReference>
<organism evidence="2 3">
    <name type="scientific">Pilimelia terevasa</name>
    <dbReference type="NCBI Taxonomy" id="53372"/>
    <lineage>
        <taxon>Bacteria</taxon>
        <taxon>Bacillati</taxon>
        <taxon>Actinomycetota</taxon>
        <taxon>Actinomycetes</taxon>
        <taxon>Micromonosporales</taxon>
        <taxon>Micromonosporaceae</taxon>
        <taxon>Pilimelia</taxon>
    </lineage>
</organism>
<evidence type="ECO:0000313" key="3">
    <source>
        <dbReference type="Proteomes" id="UP000662200"/>
    </source>
</evidence>
<protein>
    <recommendedName>
        <fullName evidence="4">Secreted protein</fullName>
    </recommendedName>
</protein>
<evidence type="ECO:0000313" key="2">
    <source>
        <dbReference type="EMBL" id="GGK23271.1"/>
    </source>
</evidence>
<evidence type="ECO:0000256" key="1">
    <source>
        <dbReference type="SAM" id="MobiDB-lite"/>
    </source>
</evidence>
<proteinExistence type="predicted"/>
<name>A0A8J3BLM9_9ACTN</name>
<dbReference type="EMBL" id="BMQC01000004">
    <property type="protein sequence ID" value="GGK23271.1"/>
    <property type="molecule type" value="Genomic_DNA"/>
</dbReference>
<feature type="region of interest" description="Disordered" evidence="1">
    <location>
        <begin position="1"/>
        <end position="28"/>
    </location>
</feature>
<accession>A0A8J3BLM9</accession>